<evidence type="ECO:0000256" key="3">
    <source>
        <dbReference type="SAM" id="Coils"/>
    </source>
</evidence>
<keyword evidence="3" id="KW-0175">Coiled coil</keyword>
<dbReference type="InterPro" id="IPR015590">
    <property type="entry name" value="Aldehyde_DH_dom"/>
</dbReference>
<dbReference type="InterPro" id="IPR016161">
    <property type="entry name" value="Ald_DH/histidinol_DH"/>
</dbReference>
<dbReference type="PANTHER" id="PTHR43570:SF16">
    <property type="entry name" value="ALDEHYDE DEHYDROGENASE TYPE III, ISOFORM Q"/>
    <property type="match status" value="1"/>
</dbReference>
<feature type="domain" description="Aldehyde dehydrogenase" evidence="5">
    <location>
        <begin position="20"/>
        <end position="177"/>
    </location>
</feature>
<dbReference type="GO" id="GO:0004029">
    <property type="term" value="F:aldehyde dehydrogenase (NAD+) activity"/>
    <property type="evidence" value="ECO:0007669"/>
    <property type="project" value="TreeGrafter"/>
</dbReference>
<evidence type="ECO:0000313" key="6">
    <source>
        <dbReference type="EMBL" id="KAH6652282.1"/>
    </source>
</evidence>
<sequence>MNPTAKLYQTVNAAWREGRLENILERKKELASLHAEIKTLKSKLVTAINKDLGVSEPSINEEIRLILEVLKKLYDDLDFPGQLANEKALARGKSLEQNLVPVGPTLIDPCPQFPLSSTLLPLAAAVAAGSAVVILALSQTPATFAIIREMVLATLDREAIAITDGDSSDVRKELGEKRFAVAVLQNHSEKQDLLRRLQKVNTTVRILSPSSGIPAVFVERGVKSLTAVADHILTSILNNPRPSTFRTPRIVLVEESRTNMLATLLTKAHNGAAESVTSSPHAEELQGLLQGKTITSSDLLPAIIQLNSSQIDASEIQKIARHVTTQQRGVVLCPIRSLDHGIDLMNKVNTEDISQAHYVFGDGKVPFYVGAFTNAHQVFVNQIPMRSSMIVCSDSTTSSYDLPYSREDFSINKPYLQVPLRSPLEEDISRSILSHRLALGKIHQPKGGNMSFFEKGLIYGLLTSLVALSGVSYGLVRGFRYLSNI</sequence>
<evidence type="ECO:0000313" key="7">
    <source>
        <dbReference type="Proteomes" id="UP000758603"/>
    </source>
</evidence>
<dbReference type="GeneID" id="70136636"/>
<dbReference type="EMBL" id="JAGPXC010000006">
    <property type="protein sequence ID" value="KAH6652282.1"/>
    <property type="molecule type" value="Genomic_DNA"/>
</dbReference>
<keyword evidence="2" id="KW-0560">Oxidoreductase</keyword>
<accession>A0A9P8UH62</accession>
<keyword evidence="4" id="KW-0812">Transmembrane</keyword>
<comment type="similarity">
    <text evidence="1">Belongs to the aldehyde dehydrogenase family.</text>
</comment>
<dbReference type="InterPro" id="IPR016162">
    <property type="entry name" value="Ald_DH_N"/>
</dbReference>
<evidence type="ECO:0000259" key="5">
    <source>
        <dbReference type="Pfam" id="PF00171"/>
    </source>
</evidence>
<keyword evidence="4" id="KW-0472">Membrane</keyword>
<organism evidence="6 7">
    <name type="scientific">Truncatella angustata</name>
    <dbReference type="NCBI Taxonomy" id="152316"/>
    <lineage>
        <taxon>Eukaryota</taxon>
        <taxon>Fungi</taxon>
        <taxon>Dikarya</taxon>
        <taxon>Ascomycota</taxon>
        <taxon>Pezizomycotina</taxon>
        <taxon>Sordariomycetes</taxon>
        <taxon>Xylariomycetidae</taxon>
        <taxon>Amphisphaeriales</taxon>
        <taxon>Sporocadaceae</taxon>
        <taxon>Truncatella</taxon>
    </lineage>
</organism>
<dbReference type="Proteomes" id="UP000758603">
    <property type="component" value="Unassembled WGS sequence"/>
</dbReference>
<proteinExistence type="inferred from homology"/>
<reference evidence="6" key="1">
    <citation type="journal article" date="2021" name="Nat. Commun.">
        <title>Genetic determinants of endophytism in the Arabidopsis root mycobiome.</title>
        <authorList>
            <person name="Mesny F."/>
            <person name="Miyauchi S."/>
            <person name="Thiergart T."/>
            <person name="Pickel B."/>
            <person name="Atanasova L."/>
            <person name="Karlsson M."/>
            <person name="Huettel B."/>
            <person name="Barry K.W."/>
            <person name="Haridas S."/>
            <person name="Chen C."/>
            <person name="Bauer D."/>
            <person name="Andreopoulos W."/>
            <person name="Pangilinan J."/>
            <person name="LaButti K."/>
            <person name="Riley R."/>
            <person name="Lipzen A."/>
            <person name="Clum A."/>
            <person name="Drula E."/>
            <person name="Henrissat B."/>
            <person name="Kohler A."/>
            <person name="Grigoriev I.V."/>
            <person name="Martin F.M."/>
            <person name="Hacquard S."/>
        </authorList>
    </citation>
    <scope>NUCLEOTIDE SEQUENCE</scope>
    <source>
        <strain evidence="6">MPI-SDFR-AT-0073</strain>
    </source>
</reference>
<dbReference type="SUPFAM" id="SSF53720">
    <property type="entry name" value="ALDH-like"/>
    <property type="match status" value="1"/>
</dbReference>
<evidence type="ECO:0000256" key="4">
    <source>
        <dbReference type="SAM" id="Phobius"/>
    </source>
</evidence>
<dbReference type="AlphaFoldDB" id="A0A9P8UH62"/>
<dbReference type="Pfam" id="PF00171">
    <property type="entry name" value="Aldedh"/>
    <property type="match status" value="1"/>
</dbReference>
<evidence type="ECO:0000256" key="1">
    <source>
        <dbReference type="ARBA" id="ARBA00009986"/>
    </source>
</evidence>
<dbReference type="GO" id="GO:0006081">
    <property type="term" value="P:aldehyde metabolic process"/>
    <property type="evidence" value="ECO:0007669"/>
    <property type="project" value="InterPro"/>
</dbReference>
<dbReference type="OrthoDB" id="5840532at2759"/>
<feature type="transmembrane region" description="Helical" evidence="4">
    <location>
        <begin position="456"/>
        <end position="476"/>
    </location>
</feature>
<dbReference type="RefSeq" id="XP_045956560.1">
    <property type="nucleotide sequence ID" value="XM_046107745.1"/>
</dbReference>
<dbReference type="GO" id="GO:0005737">
    <property type="term" value="C:cytoplasm"/>
    <property type="evidence" value="ECO:0007669"/>
    <property type="project" value="TreeGrafter"/>
</dbReference>
<comment type="caution">
    <text evidence="6">The sequence shown here is derived from an EMBL/GenBank/DDBJ whole genome shotgun (WGS) entry which is preliminary data.</text>
</comment>
<name>A0A9P8UH62_9PEZI</name>
<keyword evidence="4" id="KW-1133">Transmembrane helix</keyword>
<gene>
    <name evidence="6" type="ORF">BKA67DRAFT_661032</name>
</gene>
<dbReference type="Gene3D" id="3.40.605.10">
    <property type="entry name" value="Aldehyde Dehydrogenase, Chain A, domain 1"/>
    <property type="match status" value="1"/>
</dbReference>
<evidence type="ECO:0000256" key="2">
    <source>
        <dbReference type="ARBA" id="ARBA00023002"/>
    </source>
</evidence>
<feature type="coiled-coil region" evidence="3">
    <location>
        <begin position="23"/>
        <end position="50"/>
    </location>
</feature>
<keyword evidence="7" id="KW-1185">Reference proteome</keyword>
<protein>
    <submittedName>
        <fullName evidence="6">Aldehyde/histidinol dehydrogenase</fullName>
    </submittedName>
</protein>
<dbReference type="InterPro" id="IPR012394">
    <property type="entry name" value="Aldehyde_DH_NAD(P)"/>
</dbReference>
<dbReference type="PANTHER" id="PTHR43570">
    <property type="entry name" value="ALDEHYDE DEHYDROGENASE"/>
    <property type="match status" value="1"/>
</dbReference>